<dbReference type="Proteomes" id="UP001165780">
    <property type="component" value="Unplaced"/>
</dbReference>
<evidence type="ECO:0000313" key="2">
    <source>
        <dbReference type="Proteomes" id="UP001165780"/>
    </source>
</evidence>
<proteinExistence type="predicted"/>
<gene>
    <name evidence="3" type="primary">LOC128778288</name>
</gene>
<dbReference type="RefSeq" id="XP_053763204.1">
    <property type="nucleotide sequence ID" value="XM_053907229.1"/>
</dbReference>
<protein>
    <submittedName>
        <fullName evidence="3">Cyclin-K-like</fullName>
    </submittedName>
</protein>
<organism evidence="2 3">
    <name type="scientific">Panthera pardus</name>
    <name type="common">Leopard</name>
    <name type="synonym">Felis pardus</name>
    <dbReference type="NCBI Taxonomy" id="9691"/>
    <lineage>
        <taxon>Eukaryota</taxon>
        <taxon>Metazoa</taxon>
        <taxon>Chordata</taxon>
        <taxon>Craniata</taxon>
        <taxon>Vertebrata</taxon>
        <taxon>Euteleostomi</taxon>
        <taxon>Mammalia</taxon>
        <taxon>Eutheria</taxon>
        <taxon>Laurasiatheria</taxon>
        <taxon>Carnivora</taxon>
        <taxon>Feliformia</taxon>
        <taxon>Felidae</taxon>
        <taxon>Pantherinae</taxon>
        <taxon>Panthera</taxon>
    </lineage>
</organism>
<dbReference type="AlphaFoldDB" id="A0A9W2VX48"/>
<evidence type="ECO:0000256" key="1">
    <source>
        <dbReference type="SAM" id="MobiDB-lite"/>
    </source>
</evidence>
<keyword evidence="2" id="KW-1185">Reference proteome</keyword>
<feature type="region of interest" description="Disordered" evidence="1">
    <location>
        <begin position="1"/>
        <end position="132"/>
    </location>
</feature>
<reference evidence="3" key="1">
    <citation type="submission" date="2025-08" db="UniProtKB">
        <authorList>
            <consortium name="RefSeq"/>
        </authorList>
    </citation>
    <scope>IDENTIFICATION</scope>
    <source>
        <tissue evidence="3">Whole blood</tissue>
    </source>
</reference>
<feature type="compositionally biased region" description="Pro residues" evidence="1">
    <location>
        <begin position="21"/>
        <end position="30"/>
    </location>
</feature>
<accession>A0A9W2VX48</accession>
<feature type="compositionally biased region" description="Low complexity" evidence="1">
    <location>
        <begin position="106"/>
        <end position="116"/>
    </location>
</feature>
<evidence type="ECO:0000313" key="3">
    <source>
        <dbReference type="RefSeq" id="XP_053763204.1"/>
    </source>
</evidence>
<dbReference type="GeneID" id="128778288"/>
<name>A0A9W2VX48_PANPR</name>
<sequence>MRLPSPFPFQSDDARTLASRPGPPWKPRPSPVAGITGIAQGGSRSDPVGRVSRGASGSPERRSLPPAPVPVFPRSHLGPPAPSSPAQPHALRSDFASTFPRHLGRAAASVPPAALATSGAPRGPPPAPCAAFPKGLQPVPHLAARAPPPHLCRTGGH</sequence>